<dbReference type="Pfam" id="PF16977">
    <property type="entry name" value="ApeC"/>
    <property type="match status" value="1"/>
</dbReference>
<keyword evidence="1" id="KW-0732">Signal</keyword>
<proteinExistence type="predicted"/>
<keyword evidence="4" id="KW-1185">Reference proteome</keyword>
<dbReference type="InterPro" id="IPR020864">
    <property type="entry name" value="MACPF"/>
</dbReference>
<protein>
    <recommendedName>
        <fullName evidence="2">MACPF domain-containing protein</fullName>
    </recommendedName>
</protein>
<accession>A0AAV2H4J7</accession>
<gene>
    <name evidence="3" type="ORF">GSLYS_00002774001</name>
</gene>
<reference evidence="3 4" key="1">
    <citation type="submission" date="2024-04" db="EMBL/GenBank/DDBJ databases">
        <authorList>
            <consortium name="Genoscope - CEA"/>
            <person name="William W."/>
        </authorList>
    </citation>
    <scope>NUCLEOTIDE SEQUENCE [LARGE SCALE GENOMIC DNA]</scope>
</reference>
<comment type="caution">
    <text evidence="3">The sequence shown here is derived from an EMBL/GenBank/DDBJ whole genome shotgun (WGS) entry which is preliminary data.</text>
</comment>
<name>A0AAV2H4J7_LYMST</name>
<dbReference type="PANTHER" id="PTHR19324:SF33">
    <property type="entry name" value="MUCIN-5AC"/>
    <property type="match status" value="1"/>
</dbReference>
<dbReference type="PROSITE" id="PS51412">
    <property type="entry name" value="MACPF_2"/>
    <property type="match status" value="1"/>
</dbReference>
<evidence type="ECO:0000259" key="2">
    <source>
        <dbReference type="PROSITE" id="PS51412"/>
    </source>
</evidence>
<evidence type="ECO:0000256" key="1">
    <source>
        <dbReference type="SAM" id="SignalP"/>
    </source>
</evidence>
<feature type="signal peptide" evidence="1">
    <location>
        <begin position="1"/>
        <end position="18"/>
    </location>
</feature>
<dbReference type="PANTHER" id="PTHR19324">
    <property type="entry name" value="PERFORIN-LIKE PROTEIN 1"/>
    <property type="match status" value="1"/>
</dbReference>
<dbReference type="InterPro" id="IPR031569">
    <property type="entry name" value="ApeC"/>
</dbReference>
<dbReference type="EMBL" id="CAXITT010000035">
    <property type="protein sequence ID" value="CAL1528604.1"/>
    <property type="molecule type" value="Genomic_DNA"/>
</dbReference>
<dbReference type="Proteomes" id="UP001497497">
    <property type="component" value="Unassembled WGS sequence"/>
</dbReference>
<dbReference type="AlphaFoldDB" id="A0AAV2H4J7"/>
<evidence type="ECO:0000313" key="4">
    <source>
        <dbReference type="Proteomes" id="UP001497497"/>
    </source>
</evidence>
<feature type="chain" id="PRO_5043483441" description="MACPF domain-containing protein" evidence="1">
    <location>
        <begin position="19"/>
        <end position="565"/>
    </location>
</feature>
<evidence type="ECO:0000313" key="3">
    <source>
        <dbReference type="EMBL" id="CAL1528604.1"/>
    </source>
</evidence>
<feature type="domain" description="MACPF" evidence="2">
    <location>
        <begin position="11"/>
        <end position="345"/>
    </location>
</feature>
<organism evidence="3 4">
    <name type="scientific">Lymnaea stagnalis</name>
    <name type="common">Great pond snail</name>
    <name type="synonym">Helix stagnalis</name>
    <dbReference type="NCBI Taxonomy" id="6523"/>
    <lineage>
        <taxon>Eukaryota</taxon>
        <taxon>Metazoa</taxon>
        <taxon>Spiralia</taxon>
        <taxon>Lophotrochozoa</taxon>
        <taxon>Mollusca</taxon>
        <taxon>Gastropoda</taxon>
        <taxon>Heterobranchia</taxon>
        <taxon>Euthyneura</taxon>
        <taxon>Panpulmonata</taxon>
        <taxon>Hygrophila</taxon>
        <taxon>Lymnaeoidea</taxon>
        <taxon>Lymnaeidae</taxon>
        <taxon>Lymnaea</taxon>
    </lineage>
</organism>
<dbReference type="Pfam" id="PF01823">
    <property type="entry name" value="MACPF"/>
    <property type="match status" value="1"/>
</dbReference>
<sequence length="565" mass="62408">MSHRVGFLLLLLITSAIALDFNYYRSWIGVGYDLVNSNPMIGNEAAQETDPGFYSARRILRISDVTNTTGPPGTTNQTQSPPEVEWVQRSLCANGLVEHTYFSGRSYQQRLLESVKIDSDNDLDIMSVAFVGSDYYKSVVRDTAGIEGKVIHEVITQCTMGTIRYKTELQASPVIESAFSQAVCALPAAYSAPAYVQFIQHWGTHAVIGFDYGHEQIKVLEGSRQEFMAALLQAGDKKMVNTGPYQNYSESYTIKTEDISTYSVHHVSFGGYTLQLAHGDLNNLEPLSLILLPISDVITSLHWDTAGLPVDCQGHLAQFGANLKTAITEYAKTFTGPSDDPTSFVTPLAWPSGQFGLPQPKAGCSSDGVTTWETGSREFSPESYFTSNRFSSPLNIAGEFNNKKIVENFCVKTSTTSAPDWPKGSYCVYQYGTSCSSGFKSGWVKWDDEDGSDNHDHVNGTLPAGVYNDDTKMYFCCRMDNSAHNKILLPNRSPFYLLRFGGTCQQVYGMDVTEEYITFDTEDTFNGNNDEHSPPYPDDGSIDNITLKFCYYQTSSGLSNPVIVG</sequence>